<protein>
    <submittedName>
        <fullName evidence="4">Shikimate 5-dehydrogenase</fullName>
        <ecNumber evidence="4">1.1.1.25</ecNumber>
    </submittedName>
</protein>
<name>A0A7V8HRP0_9BIFI</name>
<dbReference type="EC" id="1.1.1.25" evidence="4"/>
<dbReference type="GO" id="GO:0050661">
    <property type="term" value="F:NADP binding"/>
    <property type="evidence" value="ECO:0007669"/>
    <property type="project" value="TreeGrafter"/>
</dbReference>
<dbReference type="GO" id="GO:0019632">
    <property type="term" value="P:shikimate metabolic process"/>
    <property type="evidence" value="ECO:0007669"/>
    <property type="project" value="TreeGrafter"/>
</dbReference>
<dbReference type="SUPFAM" id="SSF53223">
    <property type="entry name" value="Aminoacid dehydrogenase-like, N-terminal domain"/>
    <property type="match status" value="1"/>
</dbReference>
<dbReference type="InterPro" id="IPR013708">
    <property type="entry name" value="Shikimate_DH-bd_N"/>
</dbReference>
<evidence type="ECO:0000256" key="1">
    <source>
        <dbReference type="ARBA" id="ARBA00004871"/>
    </source>
</evidence>
<dbReference type="PANTHER" id="PTHR21089:SF1">
    <property type="entry name" value="BIFUNCTIONAL 3-DEHYDROQUINATE DEHYDRATASE_SHIKIMATE DEHYDROGENASE, CHLOROPLASTIC"/>
    <property type="match status" value="1"/>
</dbReference>
<comment type="caution">
    <text evidence="4">The sequence shown here is derived from an EMBL/GenBank/DDBJ whole genome shotgun (WGS) entry which is preliminary data.</text>
</comment>
<proteinExistence type="predicted"/>
<keyword evidence="2" id="KW-0057">Aromatic amino acid biosynthesis</keyword>
<dbReference type="EMBL" id="JGZJ01000002">
    <property type="protein sequence ID" value="KFI84149.1"/>
    <property type="molecule type" value="Genomic_DNA"/>
</dbReference>
<feature type="domain" description="Shikimate dehydrogenase substrate binding N-terminal" evidence="3">
    <location>
        <begin position="10"/>
        <end position="91"/>
    </location>
</feature>
<dbReference type="AlphaFoldDB" id="A0A7V8HRP0"/>
<gene>
    <name evidence="4" type="ORF">BPULL_1918</name>
</gene>
<evidence type="ECO:0000313" key="4">
    <source>
        <dbReference type="EMBL" id="KFI84149.1"/>
    </source>
</evidence>
<dbReference type="Proteomes" id="UP000029109">
    <property type="component" value="Unassembled WGS sequence"/>
</dbReference>
<keyword evidence="2" id="KW-0028">Amino-acid biosynthesis</keyword>
<dbReference type="GO" id="GO:0004764">
    <property type="term" value="F:shikimate 3-dehydrogenase (NADP+) activity"/>
    <property type="evidence" value="ECO:0007669"/>
    <property type="project" value="UniProtKB-EC"/>
</dbReference>
<dbReference type="GO" id="GO:0005829">
    <property type="term" value="C:cytosol"/>
    <property type="evidence" value="ECO:0007669"/>
    <property type="project" value="TreeGrafter"/>
</dbReference>
<dbReference type="Gene3D" id="3.40.50.720">
    <property type="entry name" value="NAD(P)-binding Rossmann-like Domain"/>
    <property type="match status" value="1"/>
</dbReference>
<keyword evidence="4" id="KW-0560">Oxidoreductase</keyword>
<dbReference type="PANTHER" id="PTHR21089">
    <property type="entry name" value="SHIKIMATE DEHYDROGENASE"/>
    <property type="match status" value="1"/>
</dbReference>
<reference evidence="4 5" key="1">
    <citation type="submission" date="2014-03" db="EMBL/GenBank/DDBJ databases">
        <title>Genomics of Bifidobacteria.</title>
        <authorList>
            <person name="Ventura M."/>
            <person name="Milani C."/>
            <person name="Lugli G.A."/>
        </authorList>
    </citation>
    <scope>NUCLEOTIDE SEQUENCE [LARGE SCALE GENOMIC DNA]</scope>
    <source>
        <strain evidence="4 5">LMG 21816</strain>
    </source>
</reference>
<comment type="pathway">
    <text evidence="1">Metabolic intermediate biosynthesis; chorismate biosynthesis; chorismate from D-erythrose 4-phosphate and phosphoenolpyruvate: step 4/7.</text>
</comment>
<dbReference type="SUPFAM" id="SSF51735">
    <property type="entry name" value="NAD(P)-binding Rossmann-fold domains"/>
    <property type="match status" value="1"/>
</dbReference>
<evidence type="ECO:0000313" key="5">
    <source>
        <dbReference type="Proteomes" id="UP000029109"/>
    </source>
</evidence>
<evidence type="ECO:0000256" key="2">
    <source>
        <dbReference type="ARBA" id="ARBA00023141"/>
    </source>
</evidence>
<dbReference type="InterPro" id="IPR022893">
    <property type="entry name" value="Shikimate_DH_fam"/>
</dbReference>
<dbReference type="Gene3D" id="3.40.50.10860">
    <property type="entry name" value="Leucine Dehydrogenase, chain A, domain 1"/>
    <property type="match status" value="1"/>
</dbReference>
<dbReference type="InterPro" id="IPR036291">
    <property type="entry name" value="NAD(P)-bd_dom_sf"/>
</dbReference>
<dbReference type="Pfam" id="PF08501">
    <property type="entry name" value="Shikimate_dh_N"/>
    <property type="match status" value="1"/>
</dbReference>
<evidence type="ECO:0000259" key="3">
    <source>
        <dbReference type="Pfam" id="PF08501"/>
    </source>
</evidence>
<accession>A0A7V8HRP0</accession>
<dbReference type="GO" id="GO:0009073">
    <property type="term" value="P:aromatic amino acid family biosynthetic process"/>
    <property type="evidence" value="ECO:0007669"/>
    <property type="project" value="UniProtKB-KW"/>
</dbReference>
<dbReference type="GO" id="GO:0009423">
    <property type="term" value="P:chorismate biosynthetic process"/>
    <property type="evidence" value="ECO:0007669"/>
    <property type="project" value="TreeGrafter"/>
</dbReference>
<sequence length="327" mass="34956">MSVVNHRCAVLGKPIAHSLSPVLHNAAYRALGLDDWAYDRHEVGQDDLDGFLHGLDPSWVGLSLTMPLKKTIQPYGIPSNIWAMQLGVANTAVFDWSDMEHGRDGLPAIRLYNTDVMGIVLAIDHALSQPSSTDVAALLDAEPSEAASRRSESDRPARAVILGNGNTAMSAVAACTMALDSRIGHITIAARHPDRNLCLATGIGAVLGGVTVESIFLDEAVGKARAADLVISTLPAHAADPFAHAVADASGPAPRGILLDVVYDPRPTDLMRVWSDRGTLAIGGQEMLLYQAILQVARMTTGLKTPEDWDVLDIIEQPMRQALEEAL</sequence>
<organism evidence="4 5">
    <name type="scientific">Bifidobacterium pullorum</name>
    <dbReference type="NCBI Taxonomy" id="78448"/>
    <lineage>
        <taxon>Bacteria</taxon>
        <taxon>Bacillati</taxon>
        <taxon>Actinomycetota</taxon>
        <taxon>Actinomycetes</taxon>
        <taxon>Bifidobacteriales</taxon>
        <taxon>Bifidobacteriaceae</taxon>
        <taxon>Bifidobacterium</taxon>
    </lineage>
</organism>
<dbReference type="InterPro" id="IPR046346">
    <property type="entry name" value="Aminoacid_DH-like_N_sf"/>
</dbReference>